<gene>
    <name evidence="1" type="ORF">CEV32_3466</name>
</gene>
<organism evidence="1 2">
    <name type="scientific">Brucella rhizosphaerae</name>
    <dbReference type="NCBI Taxonomy" id="571254"/>
    <lineage>
        <taxon>Bacteria</taxon>
        <taxon>Pseudomonadati</taxon>
        <taxon>Pseudomonadota</taxon>
        <taxon>Alphaproteobacteria</taxon>
        <taxon>Hyphomicrobiales</taxon>
        <taxon>Brucellaceae</taxon>
        <taxon>Brucella/Ochrobactrum group</taxon>
        <taxon>Brucella</taxon>
    </lineage>
</organism>
<dbReference type="AlphaFoldDB" id="A0A256FT84"/>
<evidence type="ECO:0000313" key="2">
    <source>
        <dbReference type="Proteomes" id="UP000216345"/>
    </source>
</evidence>
<dbReference type="EMBL" id="NNRK01000017">
    <property type="protein sequence ID" value="OYR18059.1"/>
    <property type="molecule type" value="Genomic_DNA"/>
</dbReference>
<keyword evidence="2" id="KW-1185">Reference proteome</keyword>
<protein>
    <submittedName>
        <fullName evidence="1">Uncharacterized protein</fullName>
    </submittedName>
</protein>
<evidence type="ECO:0000313" key="1">
    <source>
        <dbReference type="EMBL" id="OYR18059.1"/>
    </source>
</evidence>
<sequence length="45" mass="5086">MPDCHFYSPPTKDGPDIFQVRLSSIREHLSSGMSICIIFSINESE</sequence>
<accession>A0A256FT84</accession>
<name>A0A256FT84_9HYPH</name>
<comment type="caution">
    <text evidence="1">The sequence shown here is derived from an EMBL/GenBank/DDBJ whole genome shotgun (WGS) entry which is preliminary data.</text>
</comment>
<dbReference type="Proteomes" id="UP000216345">
    <property type="component" value="Unassembled WGS sequence"/>
</dbReference>
<proteinExistence type="predicted"/>
<reference evidence="1 2" key="1">
    <citation type="submission" date="2017-07" db="EMBL/GenBank/DDBJ databases">
        <title>Phylogenetic study on the rhizospheric bacterium Ochrobactrum sp. A44.</title>
        <authorList>
            <person name="Krzyzanowska D.M."/>
            <person name="Ossowicki A."/>
            <person name="Rajewska M."/>
            <person name="Maciag T."/>
            <person name="Kaczynski Z."/>
            <person name="Czerwicka M."/>
            <person name="Jafra S."/>
        </authorList>
    </citation>
    <scope>NUCLEOTIDE SEQUENCE [LARGE SCALE GENOMIC DNA]</scope>
    <source>
        <strain evidence="1 2">PR17</strain>
    </source>
</reference>